<evidence type="ECO:0000256" key="4">
    <source>
        <dbReference type="ARBA" id="ARBA00022695"/>
    </source>
</evidence>
<evidence type="ECO:0000313" key="12">
    <source>
        <dbReference type="Proteomes" id="UP000317638"/>
    </source>
</evidence>
<dbReference type="RefSeq" id="WP_143938635.1">
    <property type="nucleotide sequence ID" value="NZ_VKKG01000004.1"/>
</dbReference>
<dbReference type="InterPro" id="IPR002934">
    <property type="entry name" value="Polymerase_NTP_transf_dom"/>
</dbReference>
<evidence type="ECO:0000313" key="11">
    <source>
        <dbReference type="EMBL" id="TRY17895.1"/>
    </source>
</evidence>
<accession>A0A553JZL0</accession>
<keyword evidence="5" id="KW-0479">Metal-binding</keyword>
<keyword evidence="3 11" id="KW-0808">Transferase</keyword>
<dbReference type="EMBL" id="VKKG01000004">
    <property type="protein sequence ID" value="TRY17895.1"/>
    <property type="molecule type" value="Genomic_DNA"/>
</dbReference>
<reference evidence="11 12" key="1">
    <citation type="submission" date="2019-07" db="EMBL/GenBank/DDBJ databases">
        <authorList>
            <person name="Zhou L.-Y."/>
        </authorList>
    </citation>
    <scope>NUCLEOTIDE SEQUENCE [LARGE SCALE GENOMIC DNA]</scope>
    <source>
        <strain evidence="11 12">YIM 101269</strain>
    </source>
</reference>
<evidence type="ECO:0000256" key="9">
    <source>
        <dbReference type="ARBA" id="ARBA00038276"/>
    </source>
</evidence>
<evidence type="ECO:0000259" key="10">
    <source>
        <dbReference type="Pfam" id="PF01909"/>
    </source>
</evidence>
<dbReference type="Gene3D" id="3.30.460.10">
    <property type="entry name" value="Beta Polymerase, domain 2"/>
    <property type="match status" value="1"/>
</dbReference>
<keyword evidence="12" id="KW-1185">Reference proteome</keyword>
<dbReference type="GO" id="GO:0046872">
    <property type="term" value="F:metal ion binding"/>
    <property type="evidence" value="ECO:0007669"/>
    <property type="project" value="UniProtKB-KW"/>
</dbReference>
<organism evidence="11 12">
    <name type="scientific">Tessaracoccus rhinocerotis</name>
    <dbReference type="NCBI Taxonomy" id="1689449"/>
    <lineage>
        <taxon>Bacteria</taxon>
        <taxon>Bacillati</taxon>
        <taxon>Actinomycetota</taxon>
        <taxon>Actinomycetes</taxon>
        <taxon>Propionibacteriales</taxon>
        <taxon>Propionibacteriaceae</taxon>
        <taxon>Tessaracoccus</taxon>
    </lineage>
</organism>
<gene>
    <name evidence="11" type="ORF">FOJ82_11565</name>
</gene>
<keyword evidence="2" id="KW-1277">Toxin-antitoxin system</keyword>
<evidence type="ECO:0000256" key="6">
    <source>
        <dbReference type="ARBA" id="ARBA00022741"/>
    </source>
</evidence>
<dbReference type="Proteomes" id="UP000317638">
    <property type="component" value="Unassembled WGS sequence"/>
</dbReference>
<comment type="cofactor">
    <cofactor evidence="1">
        <name>Mg(2+)</name>
        <dbReference type="ChEBI" id="CHEBI:18420"/>
    </cofactor>
</comment>
<evidence type="ECO:0000256" key="8">
    <source>
        <dbReference type="ARBA" id="ARBA00022842"/>
    </source>
</evidence>
<comment type="similarity">
    <text evidence="9">Belongs to the MntA antitoxin family.</text>
</comment>
<evidence type="ECO:0000256" key="2">
    <source>
        <dbReference type="ARBA" id="ARBA00022649"/>
    </source>
</evidence>
<dbReference type="AlphaFoldDB" id="A0A553JZL0"/>
<evidence type="ECO:0000256" key="7">
    <source>
        <dbReference type="ARBA" id="ARBA00022840"/>
    </source>
</evidence>
<proteinExistence type="inferred from homology"/>
<evidence type="ECO:0000256" key="5">
    <source>
        <dbReference type="ARBA" id="ARBA00022723"/>
    </source>
</evidence>
<comment type="caution">
    <text evidence="11">The sequence shown here is derived from an EMBL/GenBank/DDBJ whole genome shotgun (WGS) entry which is preliminary data.</text>
</comment>
<sequence>MDVLELEQEARAADDAAREARARLVSAVRRAHASGLSQREIAAHSGRSQAEINRLLRFHGAGERARQLRANRGALVRLLRGAGLVNVRVFGSVARGQDHEGSDVDILASPRRPIGLLALARLENEASRAVGLPVDLVLDDSIRPDLRARILEEAVPL</sequence>
<dbReference type="SUPFAM" id="SSF81301">
    <property type="entry name" value="Nucleotidyltransferase"/>
    <property type="match status" value="1"/>
</dbReference>
<feature type="domain" description="Polymerase nucleotidyl transferase" evidence="10">
    <location>
        <begin position="84"/>
        <end position="155"/>
    </location>
</feature>
<keyword evidence="6" id="KW-0547">Nucleotide-binding</keyword>
<keyword evidence="4" id="KW-0548">Nucleotidyltransferase</keyword>
<evidence type="ECO:0000256" key="1">
    <source>
        <dbReference type="ARBA" id="ARBA00001946"/>
    </source>
</evidence>
<dbReference type="OrthoDB" id="9803128at2"/>
<dbReference type="Pfam" id="PF01909">
    <property type="entry name" value="NTP_transf_2"/>
    <property type="match status" value="1"/>
</dbReference>
<keyword evidence="8" id="KW-0460">Magnesium</keyword>
<keyword evidence="7" id="KW-0067">ATP-binding</keyword>
<dbReference type="GO" id="GO:0016779">
    <property type="term" value="F:nucleotidyltransferase activity"/>
    <property type="evidence" value="ECO:0007669"/>
    <property type="project" value="UniProtKB-KW"/>
</dbReference>
<dbReference type="PANTHER" id="PTHR33571">
    <property type="entry name" value="SSL8005 PROTEIN"/>
    <property type="match status" value="1"/>
</dbReference>
<name>A0A553JZL0_9ACTN</name>
<protein>
    <submittedName>
        <fullName evidence="11">Nucleotidyltransferase family protein</fullName>
    </submittedName>
</protein>
<evidence type="ECO:0000256" key="3">
    <source>
        <dbReference type="ARBA" id="ARBA00022679"/>
    </source>
</evidence>
<dbReference type="PANTHER" id="PTHR33571:SF14">
    <property type="entry name" value="PROTEIN ADENYLYLTRANSFERASE MJ0435-RELATED"/>
    <property type="match status" value="1"/>
</dbReference>
<dbReference type="InterPro" id="IPR043519">
    <property type="entry name" value="NT_sf"/>
</dbReference>
<dbReference type="CDD" id="cd05403">
    <property type="entry name" value="NT_KNTase_like"/>
    <property type="match status" value="1"/>
</dbReference>
<dbReference type="GO" id="GO:0005524">
    <property type="term" value="F:ATP binding"/>
    <property type="evidence" value="ECO:0007669"/>
    <property type="project" value="UniProtKB-KW"/>
</dbReference>
<dbReference type="InterPro" id="IPR052038">
    <property type="entry name" value="Type-VII_TA_antitoxin"/>
</dbReference>